<evidence type="ECO:0000313" key="10">
    <source>
        <dbReference type="Proteomes" id="UP000479043"/>
    </source>
</evidence>
<accession>A0A6L8LCS6</accession>
<dbReference type="EMBL" id="WWEN01000001">
    <property type="protein sequence ID" value="MYM53867.1"/>
    <property type="molecule type" value="Genomic_DNA"/>
</dbReference>
<comment type="caution">
    <text evidence="9">The sequence shown here is derived from an EMBL/GenBank/DDBJ whole genome shotgun (WGS) entry which is preliminary data.</text>
</comment>
<gene>
    <name evidence="9" type="ORF">GR167_01015</name>
</gene>
<proteinExistence type="inferred from homology"/>
<dbReference type="PANTHER" id="PTHR35093">
    <property type="entry name" value="OUTER MEMBRANE PROTEIN NMB0088-RELATED"/>
    <property type="match status" value="1"/>
</dbReference>
<evidence type="ECO:0000256" key="4">
    <source>
        <dbReference type="ARBA" id="ARBA00022692"/>
    </source>
</evidence>
<dbReference type="Pfam" id="PF03349">
    <property type="entry name" value="Toluene_X"/>
    <property type="match status" value="1"/>
</dbReference>
<evidence type="ECO:0000256" key="6">
    <source>
        <dbReference type="ARBA" id="ARBA00023136"/>
    </source>
</evidence>
<evidence type="ECO:0000256" key="8">
    <source>
        <dbReference type="SAM" id="SignalP"/>
    </source>
</evidence>
<feature type="chain" id="PRO_5026730347" description="Outer membrane protein transport protein (OMPP1/FadL/TodX)" evidence="8">
    <location>
        <begin position="21"/>
        <end position="359"/>
    </location>
</feature>
<dbReference type="RefSeq" id="WP_160971579.1">
    <property type="nucleotide sequence ID" value="NZ_WWEN01000001.1"/>
</dbReference>
<dbReference type="Proteomes" id="UP000479043">
    <property type="component" value="Unassembled WGS sequence"/>
</dbReference>
<dbReference type="PANTHER" id="PTHR35093:SF8">
    <property type="entry name" value="OUTER MEMBRANE PROTEIN NMB0088-RELATED"/>
    <property type="match status" value="1"/>
</dbReference>
<evidence type="ECO:0000256" key="7">
    <source>
        <dbReference type="ARBA" id="ARBA00023237"/>
    </source>
</evidence>
<dbReference type="SUPFAM" id="SSF56935">
    <property type="entry name" value="Porins"/>
    <property type="match status" value="1"/>
</dbReference>
<evidence type="ECO:0000256" key="5">
    <source>
        <dbReference type="ARBA" id="ARBA00022729"/>
    </source>
</evidence>
<feature type="signal peptide" evidence="8">
    <location>
        <begin position="1"/>
        <end position="20"/>
    </location>
</feature>
<comment type="similarity">
    <text evidence="2">Belongs to the OmpP1/FadL family.</text>
</comment>
<keyword evidence="3" id="KW-1134">Transmembrane beta strand</keyword>
<keyword evidence="10" id="KW-1185">Reference proteome</keyword>
<name>A0A6L8LCS6_9RHOB</name>
<sequence>MKTITAAVGAMALTAGAACAGGVDRSGQGIGILFETGTNVIDFSYGYASPSVSGVFGGAVGSGDMTDAFSQFGLGYKRDLNDQWSMALIFDQPFGADVAYPAGTGYPLAGSTGTIDSNSITAVLRYKASDRFSVHGGLRAIRTSGKVGLTASGYSMSTDTQTDYGFLIGAAYEIPDIALRASLTYNSEVTHDLNVVETVAGLGTLPASPMTTEMPKSVNFDFQTGIAADTLLMFSARWVDWTSFNISPAVYSSVNGALVDYDSDTISYSLGIGRKFNDKLSGSVMVGYEDQSGGLSGNLGPTDGYTSVALGLKYQVTDSTSISGGVRYVWVGDATTETLFSDFSGNSAVAAGFKISHSF</sequence>
<dbReference type="PROSITE" id="PS51257">
    <property type="entry name" value="PROKAR_LIPOPROTEIN"/>
    <property type="match status" value="1"/>
</dbReference>
<comment type="subcellular location">
    <subcellularLocation>
        <location evidence="1">Cell outer membrane</location>
        <topology evidence="1">Multi-pass membrane protein</topology>
    </subcellularLocation>
</comment>
<protein>
    <recommendedName>
        <fullName evidence="11">Outer membrane protein transport protein (OMPP1/FadL/TodX)</fullName>
    </recommendedName>
</protein>
<evidence type="ECO:0000313" key="9">
    <source>
        <dbReference type="EMBL" id="MYM53867.1"/>
    </source>
</evidence>
<keyword evidence="4" id="KW-0812">Transmembrane</keyword>
<evidence type="ECO:0000256" key="1">
    <source>
        <dbReference type="ARBA" id="ARBA00004571"/>
    </source>
</evidence>
<dbReference type="InterPro" id="IPR005017">
    <property type="entry name" value="OMPP1/FadL/TodX"/>
</dbReference>
<keyword evidence="6" id="KW-0472">Membrane</keyword>
<keyword evidence="5 8" id="KW-0732">Signal</keyword>
<dbReference type="GO" id="GO:0015483">
    <property type="term" value="F:long-chain fatty acid transporting porin activity"/>
    <property type="evidence" value="ECO:0007669"/>
    <property type="project" value="TreeGrafter"/>
</dbReference>
<evidence type="ECO:0008006" key="11">
    <source>
        <dbReference type="Google" id="ProtNLM"/>
    </source>
</evidence>
<dbReference type="Gene3D" id="2.40.160.60">
    <property type="entry name" value="Outer membrane protein transport protein (OMPP1/FadL/TodX)"/>
    <property type="match status" value="1"/>
</dbReference>
<keyword evidence="7" id="KW-0998">Cell outer membrane</keyword>
<evidence type="ECO:0000256" key="2">
    <source>
        <dbReference type="ARBA" id="ARBA00008163"/>
    </source>
</evidence>
<organism evidence="9 10">
    <name type="scientific">Thalassovita mangrovi</name>
    <dbReference type="NCBI Taxonomy" id="2692236"/>
    <lineage>
        <taxon>Bacteria</taxon>
        <taxon>Pseudomonadati</taxon>
        <taxon>Pseudomonadota</taxon>
        <taxon>Alphaproteobacteria</taxon>
        <taxon>Rhodobacterales</taxon>
        <taxon>Roseobacteraceae</taxon>
        <taxon>Thalassovita</taxon>
    </lineage>
</organism>
<reference evidence="9 10" key="1">
    <citation type="submission" date="2020-01" db="EMBL/GenBank/DDBJ databases">
        <authorList>
            <person name="Chen S."/>
        </authorList>
    </citation>
    <scope>NUCLEOTIDE SEQUENCE [LARGE SCALE GENOMIC DNA]</scope>
    <source>
        <strain evidence="9 10">GS-10</strain>
    </source>
</reference>
<dbReference type="GO" id="GO:0009279">
    <property type="term" value="C:cell outer membrane"/>
    <property type="evidence" value="ECO:0007669"/>
    <property type="project" value="UniProtKB-SubCell"/>
</dbReference>
<evidence type="ECO:0000256" key="3">
    <source>
        <dbReference type="ARBA" id="ARBA00022452"/>
    </source>
</evidence>
<dbReference type="AlphaFoldDB" id="A0A6L8LCS6"/>